<dbReference type="AlphaFoldDB" id="A0A6A6TQI2"/>
<dbReference type="InterPro" id="IPR047574">
    <property type="entry name" value="AD"/>
</dbReference>
<evidence type="ECO:0000259" key="2">
    <source>
        <dbReference type="PROSITE" id="PS52001"/>
    </source>
</evidence>
<dbReference type="InterPro" id="IPR002052">
    <property type="entry name" value="DNA_methylase_N6_adenine_CS"/>
</dbReference>
<dbReference type="InterPro" id="IPR019181">
    <property type="entry name" value="LSM12_ABD"/>
</dbReference>
<evidence type="ECO:0000313" key="4">
    <source>
        <dbReference type="Proteomes" id="UP000799324"/>
    </source>
</evidence>
<accession>A0A6A6TQI2</accession>
<sequence length="237" mass="25134">MAESNKRGSVAGKIATPKVGPTKDVIDGDSILYKAVGARIKITCAPHNKVLEGTLFTTCNITNAIAINTAPAPPNPSAPLSSQPGDYHIIPFAHIVSFELVGPGERVPESGPGFDGALPSISKVDLDALKAREEQTIREMKKRDAQKGKGVTKEAQDIFDFISRTLPTRWAGSQIVVNDAVVIDPPYSLDNIKAAKGGDQTGIQVRKIIESFFQRKKGASGSNRAPVATPIAPRKGG</sequence>
<dbReference type="Pfam" id="PF09793">
    <property type="entry name" value="AD"/>
    <property type="match status" value="1"/>
</dbReference>
<feature type="domain" description="AD" evidence="2">
    <location>
        <begin position="122"/>
        <end position="217"/>
    </location>
</feature>
<dbReference type="GO" id="GO:0008168">
    <property type="term" value="F:methyltransferase activity"/>
    <property type="evidence" value="ECO:0007669"/>
    <property type="project" value="InterPro"/>
</dbReference>
<proteinExistence type="predicted"/>
<dbReference type="SMART" id="SM00995">
    <property type="entry name" value="AD"/>
    <property type="match status" value="1"/>
</dbReference>
<organism evidence="3 4">
    <name type="scientific">Lophiostoma macrostomum CBS 122681</name>
    <dbReference type="NCBI Taxonomy" id="1314788"/>
    <lineage>
        <taxon>Eukaryota</taxon>
        <taxon>Fungi</taxon>
        <taxon>Dikarya</taxon>
        <taxon>Ascomycota</taxon>
        <taxon>Pezizomycotina</taxon>
        <taxon>Dothideomycetes</taxon>
        <taxon>Pleosporomycetidae</taxon>
        <taxon>Pleosporales</taxon>
        <taxon>Lophiostomataceae</taxon>
        <taxon>Lophiostoma</taxon>
    </lineage>
</organism>
<evidence type="ECO:0000313" key="3">
    <source>
        <dbReference type="EMBL" id="KAF2661676.1"/>
    </source>
</evidence>
<dbReference type="PROSITE" id="PS52001">
    <property type="entry name" value="AD"/>
    <property type="match status" value="1"/>
</dbReference>
<keyword evidence="4" id="KW-1185">Reference proteome</keyword>
<evidence type="ECO:0000256" key="1">
    <source>
        <dbReference type="SAM" id="MobiDB-lite"/>
    </source>
</evidence>
<dbReference type="OrthoDB" id="1057137at2759"/>
<dbReference type="Proteomes" id="UP000799324">
    <property type="component" value="Unassembled WGS sequence"/>
</dbReference>
<gene>
    <name evidence="3" type="ORF">K491DRAFT_586628</name>
</gene>
<dbReference type="PROSITE" id="PS00092">
    <property type="entry name" value="N6_MTASE"/>
    <property type="match status" value="1"/>
</dbReference>
<reference evidence="3" key="1">
    <citation type="journal article" date="2020" name="Stud. Mycol.">
        <title>101 Dothideomycetes genomes: a test case for predicting lifestyles and emergence of pathogens.</title>
        <authorList>
            <person name="Haridas S."/>
            <person name="Albert R."/>
            <person name="Binder M."/>
            <person name="Bloem J."/>
            <person name="Labutti K."/>
            <person name="Salamov A."/>
            <person name="Andreopoulos B."/>
            <person name="Baker S."/>
            <person name="Barry K."/>
            <person name="Bills G."/>
            <person name="Bluhm B."/>
            <person name="Cannon C."/>
            <person name="Castanera R."/>
            <person name="Culley D."/>
            <person name="Daum C."/>
            <person name="Ezra D."/>
            <person name="Gonzalez J."/>
            <person name="Henrissat B."/>
            <person name="Kuo A."/>
            <person name="Liang C."/>
            <person name="Lipzen A."/>
            <person name="Lutzoni F."/>
            <person name="Magnuson J."/>
            <person name="Mondo S."/>
            <person name="Nolan M."/>
            <person name="Ohm R."/>
            <person name="Pangilinan J."/>
            <person name="Park H.-J."/>
            <person name="Ramirez L."/>
            <person name="Alfaro M."/>
            <person name="Sun H."/>
            <person name="Tritt A."/>
            <person name="Yoshinaga Y."/>
            <person name="Zwiers L.-H."/>
            <person name="Turgeon B."/>
            <person name="Goodwin S."/>
            <person name="Spatafora J."/>
            <person name="Crous P."/>
            <person name="Grigoriev I."/>
        </authorList>
    </citation>
    <scope>NUCLEOTIDE SEQUENCE</scope>
    <source>
        <strain evidence="3">CBS 122681</strain>
    </source>
</reference>
<dbReference type="GO" id="GO:0032259">
    <property type="term" value="P:methylation"/>
    <property type="evidence" value="ECO:0007669"/>
    <property type="project" value="InterPro"/>
</dbReference>
<dbReference type="EMBL" id="MU004292">
    <property type="protein sequence ID" value="KAF2661676.1"/>
    <property type="molecule type" value="Genomic_DNA"/>
</dbReference>
<name>A0A6A6TQI2_9PLEO</name>
<dbReference type="GO" id="GO:0003676">
    <property type="term" value="F:nucleic acid binding"/>
    <property type="evidence" value="ECO:0007669"/>
    <property type="project" value="InterPro"/>
</dbReference>
<dbReference type="InterPro" id="IPR039683">
    <property type="entry name" value="Lsm12-like"/>
</dbReference>
<protein>
    <recommendedName>
        <fullName evidence="2">AD domain-containing protein</fullName>
    </recommendedName>
</protein>
<feature type="region of interest" description="Disordered" evidence="1">
    <location>
        <begin position="217"/>
        <end position="237"/>
    </location>
</feature>
<dbReference type="PANTHER" id="PTHR13542">
    <property type="entry name" value="LSM12 HOMOLOG"/>
    <property type="match status" value="1"/>
</dbReference>